<evidence type="ECO:0000256" key="2">
    <source>
        <dbReference type="SAM" id="SignalP"/>
    </source>
</evidence>
<dbReference type="WBParaSite" id="HCON_00124950-00001">
    <property type="protein sequence ID" value="HCON_00124950-00001"/>
    <property type="gene ID" value="HCON_00124950"/>
</dbReference>
<sequence>MFFYFLCALLLLNAFSTEAQECSDKAVNTRAGGKFCDFMTSKDPKGQVLCTADGYEELAKEYCAKTCGFC</sequence>
<dbReference type="Gene3D" id="1.10.10.1870">
    <property type="entry name" value="ShTK domain-like"/>
    <property type="match status" value="1"/>
</dbReference>
<evidence type="ECO:0000256" key="1">
    <source>
        <dbReference type="PROSITE-ProRule" id="PRU01005"/>
    </source>
</evidence>
<dbReference type="Pfam" id="PF01549">
    <property type="entry name" value="ShK"/>
    <property type="match status" value="1"/>
</dbReference>
<reference evidence="5" key="1">
    <citation type="submission" date="2020-12" db="UniProtKB">
        <authorList>
            <consortium name="WormBaseParasite"/>
        </authorList>
    </citation>
    <scope>IDENTIFICATION</scope>
    <source>
        <strain evidence="5">MHco3</strain>
    </source>
</reference>
<evidence type="ECO:0000313" key="4">
    <source>
        <dbReference type="Proteomes" id="UP000025227"/>
    </source>
</evidence>
<dbReference type="OMA" id="CEFMASK"/>
<dbReference type="PROSITE" id="PS51670">
    <property type="entry name" value="SHKT"/>
    <property type="match status" value="1"/>
</dbReference>
<organism evidence="4 5">
    <name type="scientific">Haemonchus contortus</name>
    <name type="common">Barber pole worm</name>
    <dbReference type="NCBI Taxonomy" id="6289"/>
    <lineage>
        <taxon>Eukaryota</taxon>
        <taxon>Metazoa</taxon>
        <taxon>Ecdysozoa</taxon>
        <taxon>Nematoda</taxon>
        <taxon>Chromadorea</taxon>
        <taxon>Rhabditida</taxon>
        <taxon>Rhabditina</taxon>
        <taxon>Rhabditomorpha</taxon>
        <taxon>Strongyloidea</taxon>
        <taxon>Trichostrongylidae</taxon>
        <taxon>Haemonchus</taxon>
    </lineage>
</organism>
<proteinExistence type="predicted"/>
<dbReference type="Proteomes" id="UP000025227">
    <property type="component" value="Unplaced"/>
</dbReference>
<dbReference type="OrthoDB" id="5792244at2759"/>
<feature type="chain" id="PRO_5029713593" evidence="2">
    <location>
        <begin position="20"/>
        <end position="70"/>
    </location>
</feature>
<feature type="signal peptide" evidence="2">
    <location>
        <begin position="1"/>
        <end position="19"/>
    </location>
</feature>
<name>A0A7I5EBG0_HAECO</name>
<keyword evidence="2" id="KW-0732">Signal</keyword>
<keyword evidence="4" id="KW-1185">Reference proteome</keyword>
<dbReference type="AlphaFoldDB" id="A0A7I5EBG0"/>
<dbReference type="InterPro" id="IPR003582">
    <property type="entry name" value="ShKT_dom"/>
</dbReference>
<evidence type="ECO:0000259" key="3">
    <source>
        <dbReference type="PROSITE" id="PS51670"/>
    </source>
</evidence>
<protein>
    <submittedName>
        <fullName evidence="5">ShKT domain-containing protein</fullName>
    </submittedName>
</protein>
<accession>A0A7I5EBG0</accession>
<evidence type="ECO:0000313" key="5">
    <source>
        <dbReference type="WBParaSite" id="HCON_00124950-00001"/>
    </source>
</evidence>
<comment type="caution">
    <text evidence="1">Lacks conserved residue(s) required for the propagation of feature annotation.</text>
</comment>
<feature type="domain" description="ShKT" evidence="3">
    <location>
        <begin position="22"/>
        <end position="70"/>
    </location>
</feature>